<organism evidence="2 3">
    <name type="scientific">Oryzias melastigma</name>
    <name type="common">Marine medaka</name>
    <dbReference type="NCBI Taxonomy" id="30732"/>
    <lineage>
        <taxon>Eukaryota</taxon>
        <taxon>Metazoa</taxon>
        <taxon>Chordata</taxon>
        <taxon>Craniata</taxon>
        <taxon>Vertebrata</taxon>
        <taxon>Euteleostomi</taxon>
        <taxon>Actinopterygii</taxon>
        <taxon>Neopterygii</taxon>
        <taxon>Teleostei</taxon>
        <taxon>Neoteleostei</taxon>
        <taxon>Acanthomorphata</taxon>
        <taxon>Ovalentaria</taxon>
        <taxon>Atherinomorphae</taxon>
        <taxon>Beloniformes</taxon>
        <taxon>Adrianichthyidae</taxon>
        <taxon>Oryziinae</taxon>
        <taxon>Oryzias</taxon>
    </lineage>
</organism>
<dbReference type="EMBL" id="WKFB01000887">
    <property type="protein sequence ID" value="KAF6717080.1"/>
    <property type="molecule type" value="Genomic_DNA"/>
</dbReference>
<accession>A0A834EX95</accession>
<dbReference type="AlphaFoldDB" id="A0A834EX95"/>
<reference evidence="2" key="1">
    <citation type="journal article" name="BMC Genomics">
        <title>Long-read sequencing and de novo genome assembly of marine medaka (Oryzias melastigma).</title>
        <authorList>
            <person name="Liang P."/>
            <person name="Saqib H.S.A."/>
            <person name="Ni X."/>
            <person name="Shen Y."/>
        </authorList>
    </citation>
    <scope>NUCLEOTIDE SEQUENCE</scope>
    <source>
        <strain evidence="2">Bigg-433</strain>
    </source>
</reference>
<gene>
    <name evidence="2" type="ORF">FQA47_024193</name>
</gene>
<name>A0A834EX95_ORYME</name>
<proteinExistence type="predicted"/>
<dbReference type="Proteomes" id="UP000646548">
    <property type="component" value="Unassembled WGS sequence"/>
</dbReference>
<evidence type="ECO:0000256" key="1">
    <source>
        <dbReference type="SAM" id="MobiDB-lite"/>
    </source>
</evidence>
<protein>
    <submittedName>
        <fullName evidence="2">Uncharacterized protein</fullName>
    </submittedName>
</protein>
<evidence type="ECO:0000313" key="3">
    <source>
        <dbReference type="Proteomes" id="UP000646548"/>
    </source>
</evidence>
<sequence>MSSNDSLKNGISRILNPAVDDITGWCFDTVAKYEEELRRQRALLDLALKPQAERPELLLPQYHLTDQDRNPNVTAVKAEAPESQEPK</sequence>
<comment type="caution">
    <text evidence="2">The sequence shown here is derived from an EMBL/GenBank/DDBJ whole genome shotgun (WGS) entry which is preliminary data.</text>
</comment>
<feature type="region of interest" description="Disordered" evidence="1">
    <location>
        <begin position="62"/>
        <end position="87"/>
    </location>
</feature>
<evidence type="ECO:0000313" key="2">
    <source>
        <dbReference type="EMBL" id="KAF6717080.1"/>
    </source>
</evidence>